<evidence type="ECO:0000313" key="1">
    <source>
        <dbReference type="EnsemblMetazoa" id="BGLB033181-PB"/>
    </source>
</evidence>
<evidence type="ECO:0000313" key="2">
    <source>
        <dbReference type="Proteomes" id="UP000076420"/>
    </source>
</evidence>
<dbReference type="AlphaFoldDB" id="A0A2C9LND0"/>
<sequence>MMQRVPRYPPLHARLIRLEEGPPMYRMLGYADKNNTHADLCSLFPAAYYGPFAFPRFPTNQPLPFGPGRFGLPSMPLAYTTHYWDDRRMPCDFYCRQTPYHKLHYMRVQPPRPEEVIFPEMAVPGTGVQSTLQDSGLLYKSGLAPPRSFSDEAYTWDTLNISSSPLML</sequence>
<dbReference type="VEuPathDB" id="VectorBase:BGLAX_041348"/>
<name>A0A2C9LND0_BIOGL</name>
<dbReference type="RefSeq" id="XP_013061638.2">
    <property type="nucleotide sequence ID" value="XM_013206184.2"/>
</dbReference>
<dbReference type="VEuPathDB" id="VectorBase:BGLB033181"/>
<organism evidence="1 2">
    <name type="scientific">Biomphalaria glabrata</name>
    <name type="common">Bloodfluke planorb</name>
    <name type="synonym">Freshwater snail</name>
    <dbReference type="NCBI Taxonomy" id="6526"/>
    <lineage>
        <taxon>Eukaryota</taxon>
        <taxon>Metazoa</taxon>
        <taxon>Spiralia</taxon>
        <taxon>Lophotrochozoa</taxon>
        <taxon>Mollusca</taxon>
        <taxon>Gastropoda</taxon>
        <taxon>Heterobranchia</taxon>
        <taxon>Euthyneura</taxon>
        <taxon>Panpulmonata</taxon>
        <taxon>Hygrophila</taxon>
        <taxon>Lymnaeoidea</taxon>
        <taxon>Planorbidae</taxon>
        <taxon>Biomphalaria</taxon>
    </lineage>
</organism>
<accession>A0A2C9LND0</accession>
<dbReference type="Proteomes" id="UP000076420">
    <property type="component" value="Unassembled WGS sequence"/>
</dbReference>
<reference evidence="1" key="1">
    <citation type="submission" date="2020-05" db="UniProtKB">
        <authorList>
            <consortium name="EnsemblMetazoa"/>
        </authorList>
    </citation>
    <scope>IDENTIFICATION</scope>
    <source>
        <strain evidence="1">BB02</strain>
    </source>
</reference>
<dbReference type="OrthoDB" id="6038700at2759"/>
<protein>
    <submittedName>
        <fullName evidence="1">Uncharacterized protein</fullName>
    </submittedName>
</protein>
<gene>
    <name evidence="1" type="primary">106051059</name>
</gene>
<dbReference type="EnsemblMetazoa" id="BGLB033181-RB">
    <property type="protein sequence ID" value="BGLB033181-PB"/>
    <property type="gene ID" value="BGLB033181"/>
</dbReference>
<proteinExistence type="predicted"/>